<feature type="compositionally biased region" description="Polar residues" evidence="1">
    <location>
        <begin position="209"/>
        <end position="227"/>
    </location>
</feature>
<evidence type="ECO:0000313" key="3">
    <source>
        <dbReference type="Proteomes" id="UP001497600"/>
    </source>
</evidence>
<evidence type="ECO:0000313" key="2">
    <source>
        <dbReference type="EMBL" id="CAK7918533.1"/>
    </source>
</evidence>
<gene>
    <name evidence="2" type="ORF">CAAN4_G13652</name>
</gene>
<name>A0ABP0EJR3_9ASCO</name>
<sequence length="774" mass="84171">MVPPKKMTLQEFFTDESFGGSWADDDIDISSISVPIEKYKHHPYSGDSFNHGGYGGGGGGGGGHRYGDSGGHGYSNGMRDSGPPYIIKLLNLPVTASDLFVEDLFKSRFTPFIKFKIVADPVSNILETKVIKMVAFVELNSFQDLAKSVKWMDLYYKDRRRVVIEKADFGDFQNCIRFNQEHQQEIEQITDDFIHGRNQPTGRFGGHGSPNTVNSRLPHTNFNNNTHPILGQHKSHELPPLQPPQPAPTPKKSNPFGAAKPVDVLAKQHEIEKKLITINHTTVRTIGGGSGNREDSHKERKNSHPGSRRPSVNLLKRPSVSESTPSHPVNPQKSETTTPSGPATPTVPVAHPVTSEDAPVVPTDVPKSKYSPAPIPTSAYSEGKGLSLAAMLSSKHSDEKGGRISPSKNVTPKPVHSKPIILKKKIVIPATETAPESEIEVPYEEKVTTQEPEAVSNGSKSTPISDAPAEKSTEETSSQKSRPFKSKKQPPKKNTSTSSETDHNKFQKSSRTKEHSTYEPTSKTKEELAMILQNNEASRNKKEDYKPKYNKSNELGKNNSSKNSGQSRNNGGAYITRSTYIRGNSSREHPNGEERKETIVTSNIVKEDAQVDSKVNESKSTESKPRSKSPIRGRGSRRGRGGASTRGREPRDYKDKPVERSSANSVPVANTRGMDKSSQSSQGDEQTRSVQQHEDSSAPLTPEAGNETPSISKRGEGKPGRGSRGGFRGAPRGGGRGGRSKGRGGRGGRGGSKGQSTESTSQDIPKPSTTSSET</sequence>
<feature type="compositionally biased region" description="Basic and acidic residues" evidence="1">
    <location>
        <begin position="605"/>
        <end position="625"/>
    </location>
</feature>
<dbReference type="EMBL" id="OZ004259">
    <property type="protein sequence ID" value="CAK7918533.1"/>
    <property type="molecule type" value="Genomic_DNA"/>
</dbReference>
<feature type="compositionally biased region" description="Polar residues" evidence="1">
    <location>
        <begin position="320"/>
        <end position="341"/>
    </location>
</feature>
<feature type="compositionally biased region" description="Low complexity" evidence="1">
    <location>
        <begin position="343"/>
        <end position="353"/>
    </location>
</feature>
<evidence type="ECO:0000256" key="1">
    <source>
        <dbReference type="SAM" id="MobiDB-lite"/>
    </source>
</evidence>
<evidence type="ECO:0008006" key="4">
    <source>
        <dbReference type="Google" id="ProtNLM"/>
    </source>
</evidence>
<feature type="compositionally biased region" description="Basic and acidic residues" evidence="1">
    <location>
        <begin position="500"/>
        <end position="528"/>
    </location>
</feature>
<reference evidence="2 3" key="1">
    <citation type="submission" date="2024-01" db="EMBL/GenBank/DDBJ databases">
        <authorList>
            <consortium name="Genoscope - CEA"/>
            <person name="William W."/>
        </authorList>
    </citation>
    <scope>NUCLEOTIDE SEQUENCE [LARGE SCALE GENOMIC DNA]</scope>
    <source>
        <strain evidence="2 3">29B2s-10</strain>
    </source>
</reference>
<proteinExistence type="predicted"/>
<feature type="compositionally biased region" description="Polar residues" evidence="1">
    <location>
        <begin position="755"/>
        <end position="774"/>
    </location>
</feature>
<feature type="compositionally biased region" description="Basic and acidic residues" evidence="1">
    <location>
        <begin position="685"/>
        <end position="696"/>
    </location>
</feature>
<feature type="compositionally biased region" description="Basic and acidic residues" evidence="1">
    <location>
        <begin position="538"/>
        <end position="547"/>
    </location>
</feature>
<feature type="compositionally biased region" description="Basic residues" evidence="1">
    <location>
        <begin position="626"/>
        <end position="640"/>
    </location>
</feature>
<feature type="compositionally biased region" description="Gly residues" evidence="1">
    <location>
        <begin position="720"/>
        <end position="737"/>
    </location>
</feature>
<keyword evidence="3" id="KW-1185">Reference proteome</keyword>
<accession>A0ABP0EJR3</accession>
<feature type="compositionally biased region" description="Basic and acidic residues" evidence="1">
    <location>
        <begin position="646"/>
        <end position="659"/>
    </location>
</feature>
<dbReference type="Proteomes" id="UP001497600">
    <property type="component" value="Chromosome G"/>
</dbReference>
<protein>
    <recommendedName>
        <fullName evidence="4">RRM domain-containing protein</fullName>
    </recommendedName>
</protein>
<dbReference type="SUPFAM" id="SSF54928">
    <property type="entry name" value="RNA-binding domain, RBD"/>
    <property type="match status" value="1"/>
</dbReference>
<feature type="compositionally biased region" description="Basic and acidic residues" evidence="1">
    <location>
        <begin position="585"/>
        <end position="598"/>
    </location>
</feature>
<feature type="compositionally biased region" description="Low complexity" evidence="1">
    <location>
        <begin position="550"/>
        <end position="572"/>
    </location>
</feature>
<feature type="region of interest" description="Disordered" evidence="1">
    <location>
        <begin position="195"/>
        <end position="258"/>
    </location>
</feature>
<organism evidence="2 3">
    <name type="scientific">[Candida] anglica</name>
    <dbReference type="NCBI Taxonomy" id="148631"/>
    <lineage>
        <taxon>Eukaryota</taxon>
        <taxon>Fungi</taxon>
        <taxon>Dikarya</taxon>
        <taxon>Ascomycota</taxon>
        <taxon>Saccharomycotina</taxon>
        <taxon>Pichiomycetes</taxon>
        <taxon>Debaryomycetaceae</taxon>
        <taxon>Kurtzmaniella</taxon>
    </lineage>
</organism>
<feature type="region of interest" description="Disordered" evidence="1">
    <location>
        <begin position="282"/>
        <end position="774"/>
    </location>
</feature>
<feature type="compositionally biased region" description="Pro residues" evidence="1">
    <location>
        <begin position="240"/>
        <end position="249"/>
    </location>
</feature>
<feature type="compositionally biased region" description="Basic residues" evidence="1">
    <location>
        <begin position="482"/>
        <end position="491"/>
    </location>
</feature>
<dbReference type="InterPro" id="IPR035979">
    <property type="entry name" value="RBD_domain_sf"/>
</dbReference>